<proteinExistence type="predicted"/>
<reference evidence="1 2" key="1">
    <citation type="submission" date="2020-06" db="EMBL/GenBank/DDBJ databases">
        <title>Rheinheimera sp. nov., a marine bacterium isolated from coastal.</title>
        <authorList>
            <person name="Yu Q."/>
            <person name="Qi Y."/>
            <person name="Pu J."/>
        </authorList>
    </citation>
    <scope>NUCLEOTIDE SEQUENCE [LARGE SCALE GENOMIC DNA]</scope>
    <source>
        <strain evidence="1 2">YQF-2</strain>
    </source>
</reference>
<sequence>MIGSVLEQNGWQQGTLFSDADAIRICTEIGATIKQPFVLIVASQSCDIANNNLELDPHVEVYAARLIDKPNGNYQHNKNARLLHTKFIQRQPGAGMSSEKYIEIKAFEKHFVPKALLQGFVPDTDKQMEEYDVRNFADWLAARYSRPALPTTFNNRIDAADPRGALRDKIKKANSVLSGMYVEILPFAELKDTEQYQVNLLGTVPADFDGDLAKAEAALTKHAEILRAANMNVTQRLLKEDEISLALIRRFKRFYYDDLSYRAEAPLPAEVTG</sequence>
<accession>A0A7Y5EIJ7</accession>
<comment type="caution">
    <text evidence="1">The sequence shown here is derived from an EMBL/GenBank/DDBJ whole genome shotgun (WGS) entry which is preliminary data.</text>
</comment>
<dbReference type="AlphaFoldDB" id="A0A7Y5EIJ7"/>
<keyword evidence="2" id="KW-1185">Reference proteome</keyword>
<organism evidence="1 2">
    <name type="scientific">Rheinheimera lutimaris</name>
    <dbReference type="NCBI Taxonomy" id="2740584"/>
    <lineage>
        <taxon>Bacteria</taxon>
        <taxon>Pseudomonadati</taxon>
        <taxon>Pseudomonadota</taxon>
        <taxon>Gammaproteobacteria</taxon>
        <taxon>Chromatiales</taxon>
        <taxon>Chromatiaceae</taxon>
        <taxon>Rheinheimera</taxon>
    </lineage>
</organism>
<dbReference type="EMBL" id="JABSOD010000014">
    <property type="protein sequence ID" value="NRQ43605.1"/>
    <property type="molecule type" value="Genomic_DNA"/>
</dbReference>
<protein>
    <submittedName>
        <fullName evidence="1">Uncharacterized protein</fullName>
    </submittedName>
</protein>
<evidence type="ECO:0000313" key="1">
    <source>
        <dbReference type="EMBL" id="NRQ43605.1"/>
    </source>
</evidence>
<evidence type="ECO:0000313" key="2">
    <source>
        <dbReference type="Proteomes" id="UP000523161"/>
    </source>
</evidence>
<dbReference type="Proteomes" id="UP000523161">
    <property type="component" value="Unassembled WGS sequence"/>
</dbReference>
<name>A0A7Y5EIJ7_9GAMM</name>
<gene>
    <name evidence="1" type="ORF">HRH59_13710</name>
</gene>
<dbReference type="RefSeq" id="WP_173501841.1">
    <property type="nucleotide sequence ID" value="NZ_JABSOD010000014.1"/>
</dbReference>